<proteinExistence type="inferred from homology"/>
<dbReference type="InterPro" id="IPR037682">
    <property type="entry name" value="TonB_C"/>
</dbReference>
<dbReference type="AlphaFoldDB" id="D8PF97"/>
<dbReference type="NCBIfam" id="TIGR01352">
    <property type="entry name" value="tonB_Cterm"/>
    <property type="match status" value="1"/>
</dbReference>
<dbReference type="GO" id="GO:0098797">
    <property type="term" value="C:plasma membrane protein complex"/>
    <property type="evidence" value="ECO:0007669"/>
    <property type="project" value="TreeGrafter"/>
</dbReference>
<keyword evidence="5" id="KW-0997">Cell inner membrane</keyword>
<dbReference type="GO" id="GO:0015031">
    <property type="term" value="P:protein transport"/>
    <property type="evidence" value="ECO:0007669"/>
    <property type="project" value="UniProtKB-KW"/>
</dbReference>
<dbReference type="PANTHER" id="PTHR33446">
    <property type="entry name" value="PROTEIN TONB-RELATED"/>
    <property type="match status" value="1"/>
</dbReference>
<organism evidence="12 13">
    <name type="scientific">Nitrospira defluvii</name>
    <dbReference type="NCBI Taxonomy" id="330214"/>
    <lineage>
        <taxon>Bacteria</taxon>
        <taxon>Pseudomonadati</taxon>
        <taxon>Nitrospirota</taxon>
        <taxon>Nitrospiria</taxon>
        <taxon>Nitrospirales</taxon>
        <taxon>Nitrospiraceae</taxon>
        <taxon>Nitrospira</taxon>
    </lineage>
</organism>
<dbReference type="STRING" id="330214.NIDE2189"/>
<evidence type="ECO:0000256" key="9">
    <source>
        <dbReference type="ARBA" id="ARBA00023136"/>
    </source>
</evidence>
<dbReference type="InterPro" id="IPR051045">
    <property type="entry name" value="TonB-dependent_transducer"/>
</dbReference>
<keyword evidence="7" id="KW-0653">Protein transport</keyword>
<feature type="compositionally biased region" description="Polar residues" evidence="10">
    <location>
        <begin position="101"/>
        <end position="111"/>
    </location>
</feature>
<feature type="region of interest" description="Disordered" evidence="10">
    <location>
        <begin position="79"/>
        <end position="194"/>
    </location>
</feature>
<dbReference type="GO" id="GO:0055085">
    <property type="term" value="P:transmembrane transport"/>
    <property type="evidence" value="ECO:0007669"/>
    <property type="project" value="InterPro"/>
</dbReference>
<dbReference type="SUPFAM" id="SSF74653">
    <property type="entry name" value="TolA/TonB C-terminal domain"/>
    <property type="match status" value="1"/>
</dbReference>
<evidence type="ECO:0000313" key="12">
    <source>
        <dbReference type="EMBL" id="CBK41906.1"/>
    </source>
</evidence>
<protein>
    <recommendedName>
        <fullName evidence="11">TonB C-terminal domain-containing protein</fullName>
    </recommendedName>
</protein>
<keyword evidence="9" id="KW-0472">Membrane</keyword>
<dbReference type="EMBL" id="FP929003">
    <property type="protein sequence ID" value="CBK41906.1"/>
    <property type="molecule type" value="Genomic_DNA"/>
</dbReference>
<evidence type="ECO:0000256" key="10">
    <source>
        <dbReference type="SAM" id="MobiDB-lite"/>
    </source>
</evidence>
<evidence type="ECO:0000256" key="7">
    <source>
        <dbReference type="ARBA" id="ARBA00022927"/>
    </source>
</evidence>
<dbReference type="Pfam" id="PF03544">
    <property type="entry name" value="TonB_C"/>
    <property type="match status" value="1"/>
</dbReference>
<comment type="similarity">
    <text evidence="2">Belongs to the TonB family.</text>
</comment>
<accession>D8PF97</accession>
<gene>
    <name evidence="12" type="ORF">NIDE2189</name>
</gene>
<evidence type="ECO:0000256" key="4">
    <source>
        <dbReference type="ARBA" id="ARBA00022475"/>
    </source>
</evidence>
<feature type="domain" description="TonB C-terminal" evidence="11">
    <location>
        <begin position="235"/>
        <end position="325"/>
    </location>
</feature>
<keyword evidence="13" id="KW-1185">Reference proteome</keyword>
<dbReference type="PROSITE" id="PS52015">
    <property type="entry name" value="TONB_CTD"/>
    <property type="match status" value="1"/>
</dbReference>
<dbReference type="HOGENOM" id="CLU_727014_0_0_0"/>
<dbReference type="Proteomes" id="UP000001660">
    <property type="component" value="Chromosome"/>
</dbReference>
<dbReference type="KEGG" id="nde:NIDE2189"/>
<comment type="subcellular location">
    <subcellularLocation>
        <location evidence="1">Cell inner membrane</location>
        <topology evidence="1">Single-pass membrane protein</topology>
        <orientation evidence="1">Periplasmic side</orientation>
    </subcellularLocation>
</comment>
<keyword evidence="3" id="KW-0813">Transport</keyword>
<dbReference type="InterPro" id="IPR006260">
    <property type="entry name" value="TonB/TolA_C"/>
</dbReference>
<keyword evidence="8" id="KW-1133">Transmembrane helix</keyword>
<feature type="compositionally biased region" description="Polar residues" evidence="10">
    <location>
        <begin position="148"/>
        <end position="182"/>
    </location>
</feature>
<evidence type="ECO:0000256" key="3">
    <source>
        <dbReference type="ARBA" id="ARBA00022448"/>
    </source>
</evidence>
<evidence type="ECO:0000256" key="8">
    <source>
        <dbReference type="ARBA" id="ARBA00022989"/>
    </source>
</evidence>
<sequence>MFAERISKATSGGSRFEVTDKGEHVARLGGWLVSLTLHGLSLGTALVLAAEFSILPEQRPFRWDVTLVSAPAMQPVAADVPTPLSASSDSPSFMPKGRSPRQVSSRPNVANTEAPRPLKALSGTDSPASHDALIRPHATENASEAVESPSSTPIVASTSLTSDASRIDTTPATPDTLPVTTRESSDVPPPSVDAAEASLTTSVPSMPESIRLVNRPTPRAREATVSRVLHADYGWLAEMLFAKVEQSKRYPTFAKNRRWQGNVMLQAVIHEDGSISDITIVTPSGHSILDLDAVALLEQASPVQLKYPLGQSHVIVHIPIGYRLE</sequence>
<evidence type="ECO:0000256" key="6">
    <source>
        <dbReference type="ARBA" id="ARBA00022692"/>
    </source>
</evidence>
<keyword evidence="4" id="KW-1003">Cell membrane</keyword>
<evidence type="ECO:0000256" key="1">
    <source>
        <dbReference type="ARBA" id="ARBA00004383"/>
    </source>
</evidence>
<dbReference type="GO" id="GO:0031992">
    <property type="term" value="F:energy transducer activity"/>
    <property type="evidence" value="ECO:0007669"/>
    <property type="project" value="TreeGrafter"/>
</dbReference>
<evidence type="ECO:0000256" key="2">
    <source>
        <dbReference type="ARBA" id="ARBA00006555"/>
    </source>
</evidence>
<name>D8PF97_9BACT</name>
<dbReference type="PANTHER" id="PTHR33446:SF2">
    <property type="entry name" value="PROTEIN TONB"/>
    <property type="match status" value="1"/>
</dbReference>
<dbReference type="eggNOG" id="COG0810">
    <property type="taxonomic scope" value="Bacteria"/>
</dbReference>
<reference evidence="12 13" key="1">
    <citation type="journal article" date="2010" name="Proc. Natl. Acad. Sci. U.S.A.">
        <title>A Nitrospira metagenome illuminates the physiology and evolution of globally important nitrite-oxidizing bacteria.</title>
        <authorList>
            <person name="Lucker S."/>
            <person name="Wagner M."/>
            <person name="Maixner F."/>
            <person name="Pelletier E."/>
            <person name="Koch H."/>
            <person name="Vacherie B."/>
            <person name="Rattei T."/>
            <person name="Sinninghe Damste J."/>
            <person name="Spieck E."/>
            <person name="Le Paslier D."/>
            <person name="Daims H."/>
        </authorList>
    </citation>
    <scope>NUCLEOTIDE SEQUENCE [LARGE SCALE GENOMIC DNA]</scope>
</reference>
<evidence type="ECO:0000259" key="11">
    <source>
        <dbReference type="PROSITE" id="PS52015"/>
    </source>
</evidence>
<evidence type="ECO:0000313" key="13">
    <source>
        <dbReference type="Proteomes" id="UP000001660"/>
    </source>
</evidence>
<evidence type="ECO:0000256" key="5">
    <source>
        <dbReference type="ARBA" id="ARBA00022519"/>
    </source>
</evidence>
<dbReference type="Gene3D" id="3.30.1150.10">
    <property type="match status" value="1"/>
</dbReference>
<dbReference type="OrthoDB" id="9792439at2"/>
<keyword evidence="6" id="KW-0812">Transmembrane</keyword>